<proteinExistence type="predicted"/>
<evidence type="ECO:0000313" key="1">
    <source>
        <dbReference type="EMBL" id="JAD69890.1"/>
    </source>
</evidence>
<dbReference type="EMBL" id="GBRH01228005">
    <property type="protein sequence ID" value="JAD69890.1"/>
    <property type="molecule type" value="Transcribed_RNA"/>
</dbReference>
<name>A0A0A9C906_ARUDO</name>
<protein>
    <submittedName>
        <fullName evidence="1">Uncharacterized protein</fullName>
    </submittedName>
</protein>
<sequence>MVEIAGLQRHLVDGTSSEPLGTVVFFSKPWGLCATGLEGAER</sequence>
<accession>A0A0A9C906</accession>
<dbReference type="AlphaFoldDB" id="A0A0A9C906"/>
<reference evidence="1" key="1">
    <citation type="submission" date="2014-09" db="EMBL/GenBank/DDBJ databases">
        <authorList>
            <person name="Magalhaes I.L.F."/>
            <person name="Oliveira U."/>
            <person name="Santos F.R."/>
            <person name="Vidigal T.H.D.A."/>
            <person name="Brescovit A.D."/>
            <person name="Santos A.J."/>
        </authorList>
    </citation>
    <scope>NUCLEOTIDE SEQUENCE</scope>
    <source>
        <tissue evidence="1">Shoot tissue taken approximately 20 cm above the soil surface</tissue>
    </source>
</reference>
<organism evidence="1">
    <name type="scientific">Arundo donax</name>
    <name type="common">Giant reed</name>
    <name type="synonym">Donax arundinaceus</name>
    <dbReference type="NCBI Taxonomy" id="35708"/>
    <lineage>
        <taxon>Eukaryota</taxon>
        <taxon>Viridiplantae</taxon>
        <taxon>Streptophyta</taxon>
        <taxon>Embryophyta</taxon>
        <taxon>Tracheophyta</taxon>
        <taxon>Spermatophyta</taxon>
        <taxon>Magnoliopsida</taxon>
        <taxon>Liliopsida</taxon>
        <taxon>Poales</taxon>
        <taxon>Poaceae</taxon>
        <taxon>PACMAD clade</taxon>
        <taxon>Arundinoideae</taxon>
        <taxon>Arundineae</taxon>
        <taxon>Arundo</taxon>
    </lineage>
</organism>
<reference evidence="1" key="2">
    <citation type="journal article" date="2015" name="Data Brief">
        <title>Shoot transcriptome of the giant reed, Arundo donax.</title>
        <authorList>
            <person name="Barrero R.A."/>
            <person name="Guerrero F.D."/>
            <person name="Moolhuijzen P."/>
            <person name="Goolsby J.A."/>
            <person name="Tidwell J."/>
            <person name="Bellgard S.E."/>
            <person name="Bellgard M.I."/>
        </authorList>
    </citation>
    <scope>NUCLEOTIDE SEQUENCE</scope>
    <source>
        <tissue evidence="1">Shoot tissue taken approximately 20 cm above the soil surface</tissue>
    </source>
</reference>